<proteinExistence type="inferred from homology"/>
<organism evidence="2 3">
    <name type="scientific">Lacticaseibacillus camelliae DSM 22697 = JCM 13995</name>
    <dbReference type="NCBI Taxonomy" id="1423730"/>
    <lineage>
        <taxon>Bacteria</taxon>
        <taxon>Bacillati</taxon>
        <taxon>Bacillota</taxon>
        <taxon>Bacilli</taxon>
        <taxon>Lactobacillales</taxon>
        <taxon>Lactobacillaceae</taxon>
        <taxon>Lacticaseibacillus</taxon>
    </lineage>
</organism>
<dbReference type="SUPFAM" id="SSF52799">
    <property type="entry name" value="(Phosphotyrosine protein) phosphatases II"/>
    <property type="match status" value="1"/>
</dbReference>
<sequence length="260" mass="28838">MVDRLISLKNSVNLRELGDYPAADGKVIASHKLLRSGSLSELTPEDAVWLRKYGLNVVVDLRSDSEVAMSPDVLAPGVTYKHLSVYPLDNNGLVQKIGRHLRAHFDHRMDPMAEVYLKMLTDPHANNVYRELFSLLLGNPEPGRSVLFHCAAGKDRTGIGAMMIEGALGVPEATIREDYLLTNAVFFAPTEEVQAALKTGASELVDRMNKNAAEASCYVAVKDLIDSDFGDWPHYVMQQLGFSATDLRDLRQLYLTDPHQ</sequence>
<evidence type="ECO:0000313" key="3">
    <source>
        <dbReference type="Proteomes" id="UP000050865"/>
    </source>
</evidence>
<name>A0A0R2FA66_9LACO</name>
<dbReference type="STRING" id="1423730.FC75_GL000804"/>
<reference evidence="2 3" key="1">
    <citation type="journal article" date="2015" name="Genome Announc.">
        <title>Expanding the biotechnology potential of lactobacilli through comparative genomics of 213 strains and associated genera.</title>
        <authorList>
            <person name="Sun Z."/>
            <person name="Harris H.M."/>
            <person name="McCann A."/>
            <person name="Guo C."/>
            <person name="Argimon S."/>
            <person name="Zhang W."/>
            <person name="Yang X."/>
            <person name="Jeffery I.B."/>
            <person name="Cooney J.C."/>
            <person name="Kagawa T.F."/>
            <person name="Liu W."/>
            <person name="Song Y."/>
            <person name="Salvetti E."/>
            <person name="Wrobel A."/>
            <person name="Rasinkangas P."/>
            <person name="Parkhill J."/>
            <person name="Rea M.C."/>
            <person name="O'Sullivan O."/>
            <person name="Ritari J."/>
            <person name="Douillard F.P."/>
            <person name="Paul Ross R."/>
            <person name="Yang R."/>
            <person name="Briner A.E."/>
            <person name="Felis G.E."/>
            <person name="de Vos W.M."/>
            <person name="Barrangou R."/>
            <person name="Klaenhammer T.R."/>
            <person name="Caufield P.W."/>
            <person name="Cui Y."/>
            <person name="Zhang H."/>
            <person name="O'Toole P.W."/>
        </authorList>
    </citation>
    <scope>NUCLEOTIDE SEQUENCE [LARGE SCALE GENOMIC DNA]</scope>
    <source>
        <strain evidence="2 3">DSM 22697</strain>
    </source>
</reference>
<dbReference type="Gene3D" id="3.90.190.10">
    <property type="entry name" value="Protein tyrosine phosphatase superfamily"/>
    <property type="match status" value="1"/>
</dbReference>
<dbReference type="AlphaFoldDB" id="A0A0R2FA66"/>
<dbReference type="Pfam" id="PF13350">
    <property type="entry name" value="Y_phosphatase3"/>
    <property type="match status" value="1"/>
</dbReference>
<dbReference type="GO" id="GO:0004721">
    <property type="term" value="F:phosphoprotein phosphatase activity"/>
    <property type="evidence" value="ECO:0007669"/>
    <property type="project" value="InterPro"/>
</dbReference>
<comment type="similarity">
    <text evidence="1">Belongs to the protein-tyrosine phosphatase family.</text>
</comment>
<accession>A0A0R2FA66</accession>
<protein>
    <recommendedName>
        <fullName evidence="4">Protein tyrosine serine phosphatase</fullName>
    </recommendedName>
</protein>
<dbReference type="InterPro" id="IPR026893">
    <property type="entry name" value="Tyr/Ser_Pase_IphP-type"/>
</dbReference>
<dbReference type="PANTHER" id="PTHR31126:SF1">
    <property type="entry name" value="TYROSINE SPECIFIC PROTEIN PHOSPHATASES DOMAIN-CONTAINING PROTEIN"/>
    <property type="match status" value="1"/>
</dbReference>
<evidence type="ECO:0008006" key="4">
    <source>
        <dbReference type="Google" id="ProtNLM"/>
    </source>
</evidence>
<dbReference type="InterPro" id="IPR016130">
    <property type="entry name" value="Tyr_Pase_AS"/>
</dbReference>
<evidence type="ECO:0000256" key="1">
    <source>
        <dbReference type="ARBA" id="ARBA00009580"/>
    </source>
</evidence>
<keyword evidence="3" id="KW-1185">Reference proteome</keyword>
<dbReference type="EMBL" id="AYZJ01000016">
    <property type="protein sequence ID" value="KRN25249.1"/>
    <property type="molecule type" value="Genomic_DNA"/>
</dbReference>
<dbReference type="Proteomes" id="UP000050865">
    <property type="component" value="Unassembled WGS sequence"/>
</dbReference>
<dbReference type="PROSITE" id="PS00383">
    <property type="entry name" value="TYR_PHOSPHATASE_1"/>
    <property type="match status" value="1"/>
</dbReference>
<dbReference type="InterPro" id="IPR029021">
    <property type="entry name" value="Prot-tyrosine_phosphatase-like"/>
</dbReference>
<gene>
    <name evidence="2" type="ORF">FC75_GL000804</name>
</gene>
<comment type="caution">
    <text evidence="2">The sequence shown here is derived from an EMBL/GenBank/DDBJ whole genome shotgun (WGS) entry which is preliminary data.</text>
</comment>
<dbReference type="RefSeq" id="WP_056989038.1">
    <property type="nucleotide sequence ID" value="NZ_AYZJ01000016.1"/>
</dbReference>
<dbReference type="PANTHER" id="PTHR31126">
    <property type="entry name" value="TYROSINE-PROTEIN PHOSPHATASE"/>
    <property type="match status" value="1"/>
</dbReference>
<dbReference type="PATRIC" id="fig|1423730.4.peg.850"/>
<evidence type="ECO:0000313" key="2">
    <source>
        <dbReference type="EMBL" id="KRN25249.1"/>
    </source>
</evidence>